<dbReference type="InterPro" id="IPR036909">
    <property type="entry name" value="Cyt_c-like_dom_sf"/>
</dbReference>
<dbReference type="GO" id="GO:0046872">
    <property type="term" value="F:metal ion binding"/>
    <property type="evidence" value="ECO:0007669"/>
    <property type="project" value="UniProtKB-KW"/>
</dbReference>
<dbReference type="RefSeq" id="WP_005219940.1">
    <property type="nucleotide sequence ID" value="NZ_CABKOK010000009.1"/>
</dbReference>
<dbReference type="GO" id="GO:0020037">
    <property type="term" value="F:heme binding"/>
    <property type="evidence" value="ECO:0007669"/>
    <property type="project" value="InterPro"/>
</dbReference>
<proteinExistence type="predicted"/>
<dbReference type="Pfam" id="PF00034">
    <property type="entry name" value="Cytochrom_C"/>
    <property type="match status" value="1"/>
</dbReference>
<keyword evidence="3" id="KW-0408">Iron</keyword>
<dbReference type="SUPFAM" id="SSF46626">
    <property type="entry name" value="Cytochrome c"/>
    <property type="match status" value="1"/>
</dbReference>
<feature type="chain" id="PRO_5010286473" description="Cytochrome c domain-containing protein" evidence="4">
    <location>
        <begin position="21"/>
        <end position="125"/>
    </location>
</feature>
<dbReference type="GO" id="GO:0009055">
    <property type="term" value="F:electron transfer activity"/>
    <property type="evidence" value="ECO:0007669"/>
    <property type="project" value="InterPro"/>
</dbReference>
<dbReference type="Proteomes" id="UP000188298">
    <property type="component" value="Chromosome"/>
</dbReference>
<dbReference type="InterPro" id="IPR009056">
    <property type="entry name" value="Cyt_c-like_dom"/>
</dbReference>
<dbReference type="KEGG" id="hbl:XJ32_06265"/>
<evidence type="ECO:0000256" key="1">
    <source>
        <dbReference type="ARBA" id="ARBA00022617"/>
    </source>
</evidence>
<organism evidence="6 7">
    <name type="scientific">Helicobacter bilis</name>
    <dbReference type="NCBI Taxonomy" id="37372"/>
    <lineage>
        <taxon>Bacteria</taxon>
        <taxon>Pseudomonadati</taxon>
        <taxon>Campylobacterota</taxon>
        <taxon>Epsilonproteobacteria</taxon>
        <taxon>Campylobacterales</taxon>
        <taxon>Helicobacteraceae</taxon>
        <taxon>Helicobacter</taxon>
    </lineage>
</organism>
<dbReference type="Gene3D" id="1.10.760.10">
    <property type="entry name" value="Cytochrome c-like domain"/>
    <property type="match status" value="1"/>
</dbReference>
<feature type="signal peptide" evidence="4">
    <location>
        <begin position="1"/>
        <end position="20"/>
    </location>
</feature>
<keyword evidence="1" id="KW-0349">Heme</keyword>
<reference evidence="6 7" key="1">
    <citation type="submission" date="2017-02" db="EMBL/GenBank/DDBJ databases">
        <title>Whole genome sequencing of Helicobacter bilis strain AAQJH.</title>
        <authorList>
            <person name="Conlan S."/>
            <person name="Thomas P.J."/>
            <person name="Mullikin J."/>
            <person name="Palmore T.N."/>
            <person name="Frank K.M."/>
            <person name="Segre J.A."/>
        </authorList>
    </citation>
    <scope>NUCLEOTIDE SEQUENCE [LARGE SCALE GENOMIC DNA]</scope>
    <source>
        <strain evidence="6 7">AAQJH</strain>
    </source>
</reference>
<gene>
    <name evidence="6" type="ORF">XJ32_06265</name>
</gene>
<accession>A0A1Q2LH71</accession>
<evidence type="ECO:0000256" key="4">
    <source>
        <dbReference type="SAM" id="SignalP"/>
    </source>
</evidence>
<sequence length="125" mass="14833">MIRYCCAFMLCIVCFQYIYAFDQEADTKDSIINEQFMTEEEYGKYLYQEPRGISCKKCHGEYGKGKQLVSYTHRGKEIEIEAPDITGLDLQRFTEALRKTHAVMPKYYLTDSEIHVLYKYIRTHE</sequence>
<evidence type="ECO:0000256" key="3">
    <source>
        <dbReference type="ARBA" id="ARBA00023004"/>
    </source>
</evidence>
<evidence type="ECO:0000313" key="6">
    <source>
        <dbReference type="EMBL" id="AQQ59758.1"/>
    </source>
</evidence>
<feature type="domain" description="Cytochrome c" evidence="5">
    <location>
        <begin position="42"/>
        <end position="124"/>
    </location>
</feature>
<dbReference type="AlphaFoldDB" id="A0A1Q2LH71"/>
<name>A0A1Q2LH71_9HELI</name>
<dbReference type="EMBL" id="CP019645">
    <property type="protein sequence ID" value="AQQ59758.1"/>
    <property type="molecule type" value="Genomic_DNA"/>
</dbReference>
<protein>
    <recommendedName>
        <fullName evidence="5">Cytochrome c domain-containing protein</fullName>
    </recommendedName>
</protein>
<keyword evidence="4" id="KW-0732">Signal</keyword>
<keyword evidence="2" id="KW-0479">Metal-binding</keyword>
<evidence type="ECO:0000259" key="5">
    <source>
        <dbReference type="Pfam" id="PF00034"/>
    </source>
</evidence>
<evidence type="ECO:0000313" key="7">
    <source>
        <dbReference type="Proteomes" id="UP000188298"/>
    </source>
</evidence>
<evidence type="ECO:0000256" key="2">
    <source>
        <dbReference type="ARBA" id="ARBA00022723"/>
    </source>
</evidence>